<dbReference type="InterPro" id="IPR036259">
    <property type="entry name" value="MFS_trans_sf"/>
</dbReference>
<evidence type="ECO:0000256" key="2">
    <source>
        <dbReference type="ARBA" id="ARBA00022692"/>
    </source>
</evidence>
<evidence type="ECO:0000313" key="7">
    <source>
        <dbReference type="EMBL" id="MBT0773373.1"/>
    </source>
</evidence>
<evidence type="ECO:0000256" key="1">
    <source>
        <dbReference type="ARBA" id="ARBA00004651"/>
    </source>
</evidence>
<feature type="transmembrane region" description="Helical" evidence="5">
    <location>
        <begin position="56"/>
        <end position="77"/>
    </location>
</feature>
<feature type="transmembrane region" description="Helical" evidence="5">
    <location>
        <begin position="122"/>
        <end position="144"/>
    </location>
</feature>
<feature type="domain" description="Major facilitator superfamily (MFS) profile" evidence="6">
    <location>
        <begin position="26"/>
        <end position="421"/>
    </location>
</feature>
<protein>
    <submittedName>
        <fullName evidence="7">MFS transporter</fullName>
    </submittedName>
</protein>
<dbReference type="PANTHER" id="PTHR23528">
    <property type="match status" value="1"/>
</dbReference>
<comment type="caution">
    <text evidence="7">The sequence shown here is derived from an EMBL/GenBank/DDBJ whole genome shotgun (WGS) entry which is preliminary data.</text>
</comment>
<dbReference type="PROSITE" id="PS50850">
    <property type="entry name" value="MFS"/>
    <property type="match status" value="1"/>
</dbReference>
<feature type="transmembrane region" description="Helical" evidence="5">
    <location>
        <begin position="274"/>
        <end position="293"/>
    </location>
</feature>
<accession>A0ABS5TRF4</accession>
<feature type="transmembrane region" description="Helical" evidence="5">
    <location>
        <begin position="398"/>
        <end position="417"/>
    </location>
</feature>
<comment type="subcellular location">
    <subcellularLocation>
        <location evidence="1">Cell membrane</location>
        <topology evidence="1">Multi-pass membrane protein</topology>
    </subcellularLocation>
</comment>
<evidence type="ECO:0000256" key="3">
    <source>
        <dbReference type="ARBA" id="ARBA00022989"/>
    </source>
</evidence>
<feature type="transmembrane region" description="Helical" evidence="5">
    <location>
        <begin position="27"/>
        <end position="50"/>
    </location>
</feature>
<keyword evidence="2 5" id="KW-0812">Transmembrane</keyword>
<feature type="transmembrane region" description="Helical" evidence="5">
    <location>
        <begin position="367"/>
        <end position="392"/>
    </location>
</feature>
<dbReference type="InterPro" id="IPR005829">
    <property type="entry name" value="Sugar_transporter_CS"/>
</dbReference>
<name>A0ABS5TRF4_9ACTN</name>
<dbReference type="Proteomes" id="UP001197247">
    <property type="component" value="Unassembled WGS sequence"/>
</dbReference>
<proteinExistence type="predicted"/>
<dbReference type="RefSeq" id="WP_214159915.1">
    <property type="nucleotide sequence ID" value="NZ_JAHBAY010000017.1"/>
</dbReference>
<feature type="transmembrane region" description="Helical" evidence="5">
    <location>
        <begin position="305"/>
        <end position="323"/>
    </location>
</feature>
<evidence type="ECO:0000313" key="8">
    <source>
        <dbReference type="Proteomes" id="UP001197247"/>
    </source>
</evidence>
<dbReference type="SUPFAM" id="SSF103473">
    <property type="entry name" value="MFS general substrate transporter"/>
    <property type="match status" value="1"/>
</dbReference>
<gene>
    <name evidence="7" type="ORF">KIH74_30790</name>
</gene>
<feature type="transmembrane region" description="Helical" evidence="5">
    <location>
        <begin position="156"/>
        <end position="176"/>
    </location>
</feature>
<evidence type="ECO:0000259" key="6">
    <source>
        <dbReference type="PROSITE" id="PS50850"/>
    </source>
</evidence>
<dbReference type="PROSITE" id="PS00216">
    <property type="entry name" value="SUGAR_TRANSPORT_1"/>
    <property type="match status" value="1"/>
</dbReference>
<dbReference type="EMBL" id="JAHBAY010000017">
    <property type="protein sequence ID" value="MBT0773373.1"/>
    <property type="molecule type" value="Genomic_DNA"/>
</dbReference>
<dbReference type="InterPro" id="IPR011701">
    <property type="entry name" value="MFS"/>
</dbReference>
<feature type="transmembrane region" description="Helical" evidence="5">
    <location>
        <begin position="238"/>
        <end position="262"/>
    </location>
</feature>
<sequence length="421" mass="42411">MTTSAVPVSENLTPESVPGPRRGFVPVLALCVGSVYGVLLAASILTLSIAATAVDAARATSVLSTAVAVGGVAQLLAYPVIGRLSDRTTSGLGRRRPFLLGGAAVMALGGGLQIAAHSTLLLTLSYVVLSLGAVSALVAANAIVPDQLPADRRGPASAAIGLGAPIGAVVGIFLAQLGQPTLGLMVLFPTALGVLAAIGLALFVQDRPVRRAVAPGPRIGLSTFWVNPLRHPGFAFAWVSRFCIFLGVSAVNAYQAFYLIIVQHTDPATVGTRVLVASLVGTGVALVLSPVAGRVSDRLGRRKPFVVAAALIFAAGLWLTAQAGSFGGFLVAVAVIGLGQSVYFAVDFALITEVLPNPDDTAKDLGLMNLAMSLPSSVVPAVAPAILAVGAAGNNFSALFGAGAVAAVVGALAVLPIRGVR</sequence>
<feature type="transmembrane region" description="Helical" evidence="5">
    <location>
        <begin position="329"/>
        <end position="355"/>
    </location>
</feature>
<feature type="transmembrane region" description="Helical" evidence="5">
    <location>
        <begin position="98"/>
        <end position="116"/>
    </location>
</feature>
<keyword evidence="3 5" id="KW-1133">Transmembrane helix</keyword>
<dbReference type="Gene3D" id="1.20.1250.20">
    <property type="entry name" value="MFS general substrate transporter like domains"/>
    <property type="match status" value="2"/>
</dbReference>
<keyword evidence="8" id="KW-1185">Reference proteome</keyword>
<evidence type="ECO:0000256" key="4">
    <source>
        <dbReference type="ARBA" id="ARBA00023136"/>
    </source>
</evidence>
<keyword evidence="4 5" id="KW-0472">Membrane</keyword>
<organism evidence="7 8">
    <name type="scientific">Kineosporia corallincola</name>
    <dbReference type="NCBI Taxonomy" id="2835133"/>
    <lineage>
        <taxon>Bacteria</taxon>
        <taxon>Bacillati</taxon>
        <taxon>Actinomycetota</taxon>
        <taxon>Actinomycetes</taxon>
        <taxon>Kineosporiales</taxon>
        <taxon>Kineosporiaceae</taxon>
        <taxon>Kineosporia</taxon>
    </lineage>
</organism>
<dbReference type="PANTHER" id="PTHR23528:SF1">
    <property type="entry name" value="MAJOR FACILITATOR SUPERFAMILY (MFS) PROFILE DOMAIN-CONTAINING PROTEIN"/>
    <property type="match status" value="1"/>
</dbReference>
<evidence type="ECO:0000256" key="5">
    <source>
        <dbReference type="SAM" id="Phobius"/>
    </source>
</evidence>
<dbReference type="Pfam" id="PF07690">
    <property type="entry name" value="MFS_1"/>
    <property type="match status" value="1"/>
</dbReference>
<dbReference type="InterPro" id="IPR020846">
    <property type="entry name" value="MFS_dom"/>
</dbReference>
<reference evidence="7 8" key="1">
    <citation type="submission" date="2021-05" db="EMBL/GenBank/DDBJ databases">
        <title>Kineosporia and Streptomyces sp. nov. two new marine actinobacteria isolated from Coral.</title>
        <authorList>
            <person name="Buangrab K."/>
            <person name="Sutthacheep M."/>
            <person name="Yeemin T."/>
            <person name="Harunari E."/>
            <person name="Igarashi Y."/>
            <person name="Kanchanasin P."/>
            <person name="Tanasupawat S."/>
            <person name="Phongsopitanun W."/>
        </authorList>
    </citation>
    <scope>NUCLEOTIDE SEQUENCE [LARGE SCALE GENOMIC DNA]</scope>
    <source>
        <strain evidence="7 8">J2-2</strain>
    </source>
</reference>
<feature type="transmembrane region" description="Helical" evidence="5">
    <location>
        <begin position="182"/>
        <end position="204"/>
    </location>
</feature>